<dbReference type="EMBL" id="AVOT02024296">
    <property type="protein sequence ID" value="MBW0514898.1"/>
    <property type="molecule type" value="Genomic_DNA"/>
</dbReference>
<feature type="domain" description="Integrase catalytic" evidence="2">
    <location>
        <begin position="6"/>
        <end position="124"/>
    </location>
</feature>
<keyword evidence="4" id="KW-1185">Reference proteome</keyword>
<keyword evidence="1" id="KW-0694">RNA-binding</keyword>
<dbReference type="InterPro" id="IPR001584">
    <property type="entry name" value="Integrase_cat-core"/>
</dbReference>
<dbReference type="PANTHER" id="PTHR37984">
    <property type="entry name" value="PROTEIN CBG26694"/>
    <property type="match status" value="1"/>
</dbReference>
<organism evidence="3 4">
    <name type="scientific">Austropuccinia psidii MF-1</name>
    <dbReference type="NCBI Taxonomy" id="1389203"/>
    <lineage>
        <taxon>Eukaryota</taxon>
        <taxon>Fungi</taxon>
        <taxon>Dikarya</taxon>
        <taxon>Basidiomycota</taxon>
        <taxon>Pucciniomycotina</taxon>
        <taxon>Pucciniomycetes</taxon>
        <taxon>Pucciniales</taxon>
        <taxon>Sphaerophragmiaceae</taxon>
        <taxon>Austropuccinia</taxon>
    </lineage>
</organism>
<dbReference type="Pfam" id="PF24626">
    <property type="entry name" value="SH3_Tf2-1"/>
    <property type="match status" value="1"/>
</dbReference>
<dbReference type="Proteomes" id="UP000765509">
    <property type="component" value="Unassembled WGS sequence"/>
</dbReference>
<protein>
    <recommendedName>
        <fullName evidence="2">Integrase catalytic domain-containing protein</fullName>
    </recommendedName>
</protein>
<gene>
    <name evidence="3" type="ORF">O181_054613</name>
</gene>
<sequence>MIKIQEPSRPWETFHMDWVTGLPPAGDKSYNSFLVIVDRFSKTPIVFLPCHKNDTAMDTALLICNIVVSWTEIFPNIMSDRDPKFTSALWKNFQNFFGTKSFFYKAYHPHTDGLTERIIQTLEDINRIFHKEWNTRLPQDSLRKEFVGIHATASSFKGILDRARKHLVRFMEDPFAYAKEKWGKFHATQDFNVGDLVLVSTPSFNNIKGCKKLKESFAGPFVVKALHGINAVKVKLSEELSNKHPKFPVSLIKPYKSSDAGNFPL</sequence>
<dbReference type="OrthoDB" id="2595244at2759"/>
<dbReference type="SUPFAM" id="SSF53098">
    <property type="entry name" value="Ribonuclease H-like"/>
    <property type="match status" value="1"/>
</dbReference>
<evidence type="ECO:0000313" key="3">
    <source>
        <dbReference type="EMBL" id="MBW0514898.1"/>
    </source>
</evidence>
<dbReference type="PROSITE" id="PS50994">
    <property type="entry name" value="INTEGRASE"/>
    <property type="match status" value="1"/>
</dbReference>
<dbReference type="InterPro" id="IPR050951">
    <property type="entry name" value="Retrovirus_Pol_polyprotein"/>
</dbReference>
<proteinExistence type="predicted"/>
<dbReference type="AlphaFoldDB" id="A0A9Q3HRL2"/>
<accession>A0A9Q3HRL2</accession>
<evidence type="ECO:0000259" key="2">
    <source>
        <dbReference type="PROSITE" id="PS50994"/>
    </source>
</evidence>
<name>A0A9Q3HRL2_9BASI</name>
<dbReference type="GO" id="GO:0005634">
    <property type="term" value="C:nucleus"/>
    <property type="evidence" value="ECO:0007669"/>
    <property type="project" value="UniProtKB-ARBA"/>
</dbReference>
<reference evidence="3" key="1">
    <citation type="submission" date="2021-03" db="EMBL/GenBank/DDBJ databases">
        <title>Draft genome sequence of rust myrtle Austropuccinia psidii MF-1, a brazilian biotype.</title>
        <authorList>
            <person name="Quecine M.C."/>
            <person name="Pachon D.M.R."/>
            <person name="Bonatelli M.L."/>
            <person name="Correr F.H."/>
            <person name="Franceschini L.M."/>
            <person name="Leite T.F."/>
            <person name="Margarido G.R.A."/>
            <person name="Almeida C.A."/>
            <person name="Ferrarezi J.A."/>
            <person name="Labate C.A."/>
        </authorList>
    </citation>
    <scope>NUCLEOTIDE SEQUENCE</scope>
    <source>
        <strain evidence="3">MF-1</strain>
    </source>
</reference>
<dbReference type="GO" id="GO:0015074">
    <property type="term" value="P:DNA integration"/>
    <property type="evidence" value="ECO:0007669"/>
    <property type="project" value="InterPro"/>
</dbReference>
<dbReference type="PANTHER" id="PTHR37984:SF5">
    <property type="entry name" value="PROTEIN NYNRIN-LIKE"/>
    <property type="match status" value="1"/>
</dbReference>
<dbReference type="InterPro" id="IPR036397">
    <property type="entry name" value="RNaseH_sf"/>
</dbReference>
<dbReference type="InterPro" id="IPR012337">
    <property type="entry name" value="RNaseH-like_sf"/>
</dbReference>
<evidence type="ECO:0000313" key="4">
    <source>
        <dbReference type="Proteomes" id="UP000765509"/>
    </source>
</evidence>
<evidence type="ECO:0000256" key="1">
    <source>
        <dbReference type="ARBA" id="ARBA00022884"/>
    </source>
</evidence>
<dbReference type="Gene3D" id="3.30.420.10">
    <property type="entry name" value="Ribonuclease H-like superfamily/Ribonuclease H"/>
    <property type="match status" value="1"/>
</dbReference>
<dbReference type="GO" id="GO:0003723">
    <property type="term" value="F:RNA binding"/>
    <property type="evidence" value="ECO:0007669"/>
    <property type="project" value="UniProtKB-KW"/>
</dbReference>
<dbReference type="InterPro" id="IPR056924">
    <property type="entry name" value="SH3_Tf2-1"/>
</dbReference>
<comment type="caution">
    <text evidence="3">The sequence shown here is derived from an EMBL/GenBank/DDBJ whole genome shotgun (WGS) entry which is preliminary data.</text>
</comment>